<dbReference type="RefSeq" id="WP_266595248.1">
    <property type="nucleotide sequence ID" value="NZ_JAPHNL010000001.1"/>
</dbReference>
<dbReference type="SUPFAM" id="SSF47203">
    <property type="entry name" value="Acyl-CoA dehydrogenase C-terminal domain-like"/>
    <property type="match status" value="1"/>
</dbReference>
<evidence type="ECO:0000259" key="4">
    <source>
        <dbReference type="Pfam" id="PF00441"/>
    </source>
</evidence>
<dbReference type="Pfam" id="PF00441">
    <property type="entry name" value="Acyl-CoA_dh_1"/>
    <property type="match status" value="1"/>
</dbReference>
<name>A0ABT3TNK9_9ACTN</name>
<organism evidence="5 6">
    <name type="scientific">Streptomyces beihaiensis</name>
    <dbReference type="NCBI Taxonomy" id="2984495"/>
    <lineage>
        <taxon>Bacteria</taxon>
        <taxon>Bacillati</taxon>
        <taxon>Actinomycetota</taxon>
        <taxon>Actinomycetes</taxon>
        <taxon>Kitasatosporales</taxon>
        <taxon>Streptomycetaceae</taxon>
        <taxon>Streptomyces</taxon>
    </lineage>
</organism>
<evidence type="ECO:0000313" key="6">
    <source>
        <dbReference type="Proteomes" id="UP001163064"/>
    </source>
</evidence>
<accession>A0ABT3TNK9</accession>
<evidence type="ECO:0000313" key="5">
    <source>
        <dbReference type="EMBL" id="MCX3058335.1"/>
    </source>
</evidence>
<evidence type="ECO:0000256" key="3">
    <source>
        <dbReference type="ARBA" id="ARBA00023002"/>
    </source>
</evidence>
<dbReference type="EMBL" id="JAPHNL010000001">
    <property type="protein sequence ID" value="MCX3058335.1"/>
    <property type="molecule type" value="Genomic_DNA"/>
</dbReference>
<dbReference type="PANTHER" id="PTHR43884">
    <property type="entry name" value="ACYL-COA DEHYDROGENASE"/>
    <property type="match status" value="1"/>
</dbReference>
<keyword evidence="1" id="KW-0285">Flavoprotein</keyword>
<dbReference type="InterPro" id="IPR036250">
    <property type="entry name" value="AcylCo_DH-like_C"/>
</dbReference>
<reference evidence="5" key="1">
    <citation type="submission" date="2022-10" db="EMBL/GenBank/DDBJ databases">
        <title>Streptomyces beihaiensis sp. nov., a chitin degrading actinobacterium, isolated from shrimp pond soil.</title>
        <authorList>
            <person name="Xie J."/>
            <person name="Shen N."/>
        </authorList>
    </citation>
    <scope>NUCLEOTIDE SEQUENCE</scope>
    <source>
        <strain evidence="5">GXMU-J5</strain>
    </source>
</reference>
<dbReference type="Gene3D" id="1.20.140.10">
    <property type="entry name" value="Butyryl-CoA Dehydrogenase, subunit A, domain 3"/>
    <property type="match status" value="1"/>
</dbReference>
<protein>
    <submittedName>
        <fullName evidence="5">Acyl-CoA dehydrogenase family protein</fullName>
    </submittedName>
</protein>
<dbReference type="PANTHER" id="PTHR43884:SF20">
    <property type="entry name" value="ACYL-COA DEHYDROGENASE FADE28"/>
    <property type="match status" value="1"/>
</dbReference>
<comment type="caution">
    <text evidence="5">The sequence shown here is derived from an EMBL/GenBank/DDBJ whole genome shotgun (WGS) entry which is preliminary data.</text>
</comment>
<feature type="domain" description="Acyl-CoA dehydrogenase/oxidase C-terminal" evidence="4">
    <location>
        <begin position="165"/>
        <end position="271"/>
    </location>
</feature>
<gene>
    <name evidence="5" type="ORF">OFY01_00815</name>
</gene>
<keyword evidence="3" id="KW-0560">Oxidoreductase</keyword>
<dbReference type="Proteomes" id="UP001163064">
    <property type="component" value="Unassembled WGS sequence"/>
</dbReference>
<dbReference type="InterPro" id="IPR009075">
    <property type="entry name" value="AcylCo_DH/oxidase_C"/>
</dbReference>
<evidence type="ECO:0000256" key="1">
    <source>
        <dbReference type="ARBA" id="ARBA00022630"/>
    </source>
</evidence>
<proteinExistence type="predicted"/>
<keyword evidence="6" id="KW-1185">Reference proteome</keyword>
<keyword evidence="2" id="KW-0274">FAD</keyword>
<sequence length="315" mass="33128">MSIPQQLARVRTAGCTAGTGSAAGSAPLTEDTFVARPLAERAELALREGPLTYCLATGLVIRWAHPAVFHVGPAGTMGDDAALRVCGTLPRVPGARGATVLVAAQGPGGPVLFPVDPARTSVETGANLAGEPRDTLHLSDYQVPAELARPVTPELLSEFELRAALSRAALMAGAAQRCVQLTVAHTATRIQFGRPLGHFQAVKQEEARLIEESALVGAAVEAAGEALERLGAEARFEVAAAKAQASASVAEIARIAHQLHGAIGFTELSELRLATTRLWSWRDEDGDEAYWSARLGRAALTQRPEQLWSLLTGAN</sequence>
<evidence type="ECO:0000256" key="2">
    <source>
        <dbReference type="ARBA" id="ARBA00022827"/>
    </source>
</evidence>